<proteinExistence type="predicted"/>
<feature type="signal peptide" evidence="1">
    <location>
        <begin position="1"/>
        <end position="27"/>
    </location>
</feature>
<dbReference type="EMBL" id="CP035758">
    <property type="protein sequence ID" value="QBD80195.1"/>
    <property type="molecule type" value="Genomic_DNA"/>
</dbReference>
<name>A0A4P6JXE1_KTERU</name>
<evidence type="ECO:0008006" key="4">
    <source>
        <dbReference type="Google" id="ProtNLM"/>
    </source>
</evidence>
<protein>
    <recommendedName>
        <fullName evidence="4">Peptidase inhibitor family I36</fullName>
    </recommendedName>
</protein>
<accession>A0A4P6JXE1</accession>
<evidence type="ECO:0000313" key="3">
    <source>
        <dbReference type="Proteomes" id="UP000290365"/>
    </source>
</evidence>
<gene>
    <name evidence="2" type="ORF">EPA93_31140</name>
</gene>
<keyword evidence="3" id="KW-1185">Reference proteome</keyword>
<dbReference type="AlphaFoldDB" id="A0A4P6JXE1"/>
<evidence type="ECO:0000256" key="1">
    <source>
        <dbReference type="SAM" id="SignalP"/>
    </source>
</evidence>
<dbReference type="KEGG" id="kbs:EPA93_31140"/>
<reference evidence="2 3" key="1">
    <citation type="submission" date="2019-01" db="EMBL/GenBank/DDBJ databases">
        <title>Ktedonosporobacter rubrisoli SCAWS-G2.</title>
        <authorList>
            <person name="Huang Y."/>
            <person name="Yan B."/>
        </authorList>
    </citation>
    <scope>NUCLEOTIDE SEQUENCE [LARGE SCALE GENOMIC DNA]</scope>
    <source>
        <strain evidence="2 3">SCAWS-G2</strain>
    </source>
</reference>
<keyword evidence="1" id="KW-0732">Signal</keyword>
<dbReference type="OrthoDB" id="4325857at2"/>
<dbReference type="Proteomes" id="UP000290365">
    <property type="component" value="Chromosome"/>
</dbReference>
<organism evidence="2 3">
    <name type="scientific">Ktedonosporobacter rubrisoli</name>
    <dbReference type="NCBI Taxonomy" id="2509675"/>
    <lineage>
        <taxon>Bacteria</taxon>
        <taxon>Bacillati</taxon>
        <taxon>Chloroflexota</taxon>
        <taxon>Ktedonobacteria</taxon>
        <taxon>Ktedonobacterales</taxon>
        <taxon>Ktedonosporobacteraceae</taxon>
        <taxon>Ktedonosporobacter</taxon>
    </lineage>
</organism>
<evidence type="ECO:0000313" key="2">
    <source>
        <dbReference type="EMBL" id="QBD80195.1"/>
    </source>
</evidence>
<dbReference type="RefSeq" id="WP_129891261.1">
    <property type="nucleotide sequence ID" value="NZ_CP035758.1"/>
</dbReference>
<feature type="chain" id="PRO_5020871495" description="Peptidase inhibitor family I36" evidence="1">
    <location>
        <begin position="28"/>
        <end position="119"/>
    </location>
</feature>
<sequence length="119" mass="12771">MKMLFRLLLSSLAAAILSVPLAGMAFAHTMSTNGCSSGTVCMYTDSGYSSGSPEQHWYQYGCVNLSNEYGDRYIFNNQYNGASVTLYTGSNCNSPQTTIAAGTTWEGNITPINSISLNP</sequence>